<sequence length="65" mass="7588">RTKPKQAEDDIFNTKKEVYAVCNKDQTVDHQVLDAMLKNPEKKPLYGYLVVMFSLSNHQFLSKMI</sequence>
<accession>A0A0B6YSU6</accession>
<dbReference type="GO" id="GO:0003735">
    <property type="term" value="F:structural constituent of ribosome"/>
    <property type="evidence" value="ECO:0007669"/>
    <property type="project" value="InterPro"/>
</dbReference>
<organism evidence="1">
    <name type="scientific">Arion vulgaris</name>
    <dbReference type="NCBI Taxonomy" id="1028688"/>
    <lineage>
        <taxon>Eukaryota</taxon>
        <taxon>Metazoa</taxon>
        <taxon>Spiralia</taxon>
        <taxon>Lophotrochozoa</taxon>
        <taxon>Mollusca</taxon>
        <taxon>Gastropoda</taxon>
        <taxon>Heterobranchia</taxon>
        <taxon>Euthyneura</taxon>
        <taxon>Panpulmonata</taxon>
        <taxon>Eupulmonata</taxon>
        <taxon>Stylommatophora</taxon>
        <taxon>Helicina</taxon>
        <taxon>Arionoidea</taxon>
        <taxon>Arionidae</taxon>
        <taxon>Arion</taxon>
    </lineage>
</organism>
<dbReference type="GO" id="GO:0006412">
    <property type="term" value="P:translation"/>
    <property type="evidence" value="ECO:0007669"/>
    <property type="project" value="InterPro"/>
</dbReference>
<dbReference type="EMBL" id="HACG01012337">
    <property type="protein sequence ID" value="CEK59202.1"/>
    <property type="molecule type" value="Transcribed_RNA"/>
</dbReference>
<dbReference type="GO" id="GO:0005840">
    <property type="term" value="C:ribosome"/>
    <property type="evidence" value="ECO:0007669"/>
    <property type="project" value="InterPro"/>
</dbReference>
<gene>
    <name evidence="1" type="primary">ORF35500</name>
</gene>
<proteinExistence type="predicted"/>
<name>A0A0B6YSU6_9EUPU</name>
<reference evidence="1" key="1">
    <citation type="submission" date="2014-12" db="EMBL/GenBank/DDBJ databases">
        <title>Insight into the proteome of Arion vulgaris.</title>
        <authorList>
            <person name="Aradska J."/>
            <person name="Bulat T."/>
            <person name="Smidak R."/>
            <person name="Sarate P."/>
            <person name="Gangsoo J."/>
            <person name="Sialana F."/>
            <person name="Bilban M."/>
            <person name="Lubec G."/>
        </authorList>
    </citation>
    <scope>NUCLEOTIDE SEQUENCE</scope>
    <source>
        <tissue evidence="1">Skin</tissue>
    </source>
</reference>
<protein>
    <submittedName>
        <fullName evidence="1">Uncharacterized protein</fullName>
    </submittedName>
</protein>
<dbReference type="Pfam" id="PF01159">
    <property type="entry name" value="Ribosomal_L6e"/>
    <property type="match status" value="1"/>
</dbReference>
<evidence type="ECO:0000313" key="1">
    <source>
        <dbReference type="EMBL" id="CEK59202.1"/>
    </source>
</evidence>
<dbReference type="InterPro" id="IPR000915">
    <property type="entry name" value="60S_ribosomal_eL6"/>
</dbReference>
<feature type="non-terminal residue" evidence="1">
    <location>
        <position position="1"/>
    </location>
</feature>
<dbReference type="AlphaFoldDB" id="A0A0B6YSU6"/>